<dbReference type="GO" id="GO:0031410">
    <property type="term" value="C:cytoplasmic vesicle"/>
    <property type="evidence" value="ECO:0007669"/>
    <property type="project" value="TreeGrafter"/>
</dbReference>
<evidence type="ECO:0000256" key="2">
    <source>
        <dbReference type="SAM" id="MobiDB-lite"/>
    </source>
</evidence>
<sequence length="528" mass="57611">MPELPELPELPDYQVTLDEMKALLPTYDCSSLDELMGWRCGTADGDEVPPEAEEVSDVTNASSAEEESGGTPTVERTRGALTTTTGEEASISRDATFRDGGRDVSPAAKRASSHGAERRKSSSMNRFDRIVLHAARFEEAQAVARAQLDLGCSVLSTMTELRRLDPDPDVYKGLMEACGRCGDADRATELMGMVRNDGLVADSEMYSCYVEAFSAQGASMMFGIGRDALGSSPMMRASAQRWMERSVSDRRSLVAFTPRASQKKLGKSVLEAFKVKSEKDISLAPTEDSDESTTGTSDGASSLSSSTAAQRTPQARAGSGVIGDLFSSISGSGNSSMKKRKSKRLSTSTSSKKKKKRKMPVTEDVKQQVLLGAKLLECLYPDVCIDTTSDACPQCSSPLSEDDIVSGWTPRAFRDYSTACPQCRHRFVPRFTVLSSAETFLGSQGPSTPLYCEFLSPWVLRKEMQNVLQQKEGIDEVLSPEWRSGADINATLWWNMIVSFRRCRLPVTFLLQGSFQNQLISPSPVESP</sequence>
<accession>A0A7R9VZE9</accession>
<organism evidence="3">
    <name type="scientific">Pseudictyota dubia</name>
    <dbReference type="NCBI Taxonomy" id="2749911"/>
    <lineage>
        <taxon>Eukaryota</taxon>
        <taxon>Sar</taxon>
        <taxon>Stramenopiles</taxon>
        <taxon>Ochrophyta</taxon>
        <taxon>Bacillariophyta</taxon>
        <taxon>Mediophyceae</taxon>
        <taxon>Biddulphiophycidae</taxon>
        <taxon>Eupodiscales</taxon>
        <taxon>Odontellaceae</taxon>
        <taxon>Pseudictyota</taxon>
    </lineage>
</organism>
<dbReference type="Gene3D" id="1.25.40.10">
    <property type="entry name" value="Tetratricopeptide repeat domain"/>
    <property type="match status" value="1"/>
</dbReference>
<dbReference type="InterPro" id="IPR051696">
    <property type="entry name" value="DENN_Domain_GEFs"/>
</dbReference>
<feature type="compositionally biased region" description="Low complexity" evidence="2">
    <location>
        <begin position="327"/>
        <end position="336"/>
    </location>
</feature>
<feature type="repeat" description="PPR" evidence="1">
    <location>
        <begin position="167"/>
        <end position="201"/>
    </location>
</feature>
<dbReference type="GO" id="GO:0032483">
    <property type="term" value="P:regulation of Rab protein signal transduction"/>
    <property type="evidence" value="ECO:0007669"/>
    <property type="project" value="TreeGrafter"/>
</dbReference>
<feature type="region of interest" description="Disordered" evidence="2">
    <location>
        <begin position="40"/>
        <end position="122"/>
    </location>
</feature>
<reference evidence="3" key="1">
    <citation type="submission" date="2021-01" db="EMBL/GenBank/DDBJ databases">
        <authorList>
            <person name="Corre E."/>
            <person name="Pelletier E."/>
            <person name="Niang G."/>
            <person name="Scheremetjew M."/>
            <person name="Finn R."/>
            <person name="Kale V."/>
            <person name="Holt S."/>
            <person name="Cochrane G."/>
            <person name="Meng A."/>
            <person name="Brown T."/>
            <person name="Cohen L."/>
        </authorList>
    </citation>
    <scope>NUCLEOTIDE SEQUENCE</scope>
    <source>
        <strain evidence="3">CCMP147</strain>
    </source>
</reference>
<protein>
    <submittedName>
        <fullName evidence="3">Uncharacterized protein</fullName>
    </submittedName>
</protein>
<dbReference type="PANTHER" id="PTHR12296">
    <property type="entry name" value="DENN DOMAIN-CONTAINING PROTEIN 4"/>
    <property type="match status" value="1"/>
</dbReference>
<dbReference type="EMBL" id="HBED01019264">
    <property type="protein sequence ID" value="CAD8310031.1"/>
    <property type="molecule type" value="Transcribed_RNA"/>
</dbReference>
<name>A0A7R9VZE9_9STRA</name>
<evidence type="ECO:0000256" key="1">
    <source>
        <dbReference type="PROSITE-ProRule" id="PRU00708"/>
    </source>
</evidence>
<feature type="compositionally biased region" description="Acidic residues" evidence="2">
    <location>
        <begin position="44"/>
        <end position="56"/>
    </location>
</feature>
<dbReference type="PROSITE" id="PS51375">
    <property type="entry name" value="PPR"/>
    <property type="match status" value="1"/>
</dbReference>
<dbReference type="InterPro" id="IPR002885">
    <property type="entry name" value="PPR_rpt"/>
</dbReference>
<feature type="region of interest" description="Disordered" evidence="2">
    <location>
        <begin position="282"/>
        <end position="362"/>
    </location>
</feature>
<feature type="compositionally biased region" description="Low complexity" evidence="2">
    <location>
        <begin position="292"/>
        <end position="309"/>
    </location>
</feature>
<dbReference type="AlphaFoldDB" id="A0A7R9VZE9"/>
<dbReference type="PANTHER" id="PTHR12296:SF21">
    <property type="entry name" value="DENN DOMAIN-CONTAINING PROTEIN 3"/>
    <property type="match status" value="1"/>
</dbReference>
<proteinExistence type="predicted"/>
<dbReference type="InterPro" id="IPR011990">
    <property type="entry name" value="TPR-like_helical_dom_sf"/>
</dbReference>
<evidence type="ECO:0000313" key="3">
    <source>
        <dbReference type="EMBL" id="CAD8310031.1"/>
    </source>
</evidence>
<gene>
    <name evidence="3" type="ORF">TDUB1175_LOCUS9605</name>
</gene>